<evidence type="ECO:0000256" key="1">
    <source>
        <dbReference type="SAM" id="MobiDB-lite"/>
    </source>
</evidence>
<proteinExistence type="predicted"/>
<name>A0A1J7HMK3_LUPAN</name>
<reference evidence="2 3" key="1">
    <citation type="journal article" date="2017" name="Plant Biotechnol. J.">
        <title>A comprehensive draft genome sequence for lupin (Lupinus angustifolius), an emerging health food: insights into plant-microbe interactions and legume evolution.</title>
        <authorList>
            <person name="Hane J.K."/>
            <person name="Ming Y."/>
            <person name="Kamphuis L.G."/>
            <person name="Nelson M.N."/>
            <person name="Garg G."/>
            <person name="Atkins C.A."/>
            <person name="Bayer P.E."/>
            <person name="Bravo A."/>
            <person name="Bringans S."/>
            <person name="Cannon S."/>
            <person name="Edwards D."/>
            <person name="Foley R."/>
            <person name="Gao L.L."/>
            <person name="Harrison M.J."/>
            <person name="Huang W."/>
            <person name="Hurgobin B."/>
            <person name="Li S."/>
            <person name="Liu C.W."/>
            <person name="McGrath A."/>
            <person name="Morahan G."/>
            <person name="Murray J."/>
            <person name="Weller J."/>
            <person name="Jian J."/>
            <person name="Singh K.B."/>
        </authorList>
    </citation>
    <scope>NUCLEOTIDE SEQUENCE [LARGE SCALE GENOMIC DNA]</scope>
    <source>
        <strain evidence="3">cv. Tanjil</strain>
        <tissue evidence="2">Whole plant</tissue>
    </source>
</reference>
<feature type="compositionally biased region" description="Basic and acidic residues" evidence="1">
    <location>
        <begin position="18"/>
        <end position="30"/>
    </location>
</feature>
<dbReference type="Proteomes" id="UP000188354">
    <property type="component" value="Chromosome LG04"/>
</dbReference>
<gene>
    <name evidence="2" type="ORF">TanjilG_11369</name>
</gene>
<evidence type="ECO:0000313" key="3">
    <source>
        <dbReference type="Proteomes" id="UP000188354"/>
    </source>
</evidence>
<dbReference type="EMBL" id="CM007364">
    <property type="protein sequence ID" value="OIW14024.1"/>
    <property type="molecule type" value="Genomic_DNA"/>
</dbReference>
<evidence type="ECO:0000313" key="2">
    <source>
        <dbReference type="EMBL" id="OIW14024.1"/>
    </source>
</evidence>
<accession>A0A1J7HMK3</accession>
<protein>
    <submittedName>
        <fullName evidence="2">Uncharacterized protein</fullName>
    </submittedName>
</protein>
<feature type="region of interest" description="Disordered" evidence="1">
    <location>
        <begin position="14"/>
        <end position="54"/>
    </location>
</feature>
<sequence length="54" mass="6359">MSCILYLPQKKVTLGMNGHREGEPRSEQRRRQQPNGKPYSRQSMQGSTKRQENR</sequence>
<organism evidence="2 3">
    <name type="scientific">Lupinus angustifolius</name>
    <name type="common">Narrow-leaved blue lupine</name>
    <dbReference type="NCBI Taxonomy" id="3871"/>
    <lineage>
        <taxon>Eukaryota</taxon>
        <taxon>Viridiplantae</taxon>
        <taxon>Streptophyta</taxon>
        <taxon>Embryophyta</taxon>
        <taxon>Tracheophyta</taxon>
        <taxon>Spermatophyta</taxon>
        <taxon>Magnoliopsida</taxon>
        <taxon>eudicotyledons</taxon>
        <taxon>Gunneridae</taxon>
        <taxon>Pentapetalae</taxon>
        <taxon>rosids</taxon>
        <taxon>fabids</taxon>
        <taxon>Fabales</taxon>
        <taxon>Fabaceae</taxon>
        <taxon>Papilionoideae</taxon>
        <taxon>50 kb inversion clade</taxon>
        <taxon>genistoids sensu lato</taxon>
        <taxon>core genistoids</taxon>
        <taxon>Genisteae</taxon>
        <taxon>Lupinus</taxon>
    </lineage>
</organism>
<dbReference type="AlphaFoldDB" id="A0A1J7HMK3"/>
<dbReference type="Gramene" id="OIW14024">
    <property type="protein sequence ID" value="OIW14024"/>
    <property type="gene ID" value="TanjilG_11369"/>
</dbReference>
<keyword evidence="3" id="KW-1185">Reference proteome</keyword>